<protein>
    <submittedName>
        <fullName evidence="1">Uncharacterized protein</fullName>
    </submittedName>
</protein>
<evidence type="ECO:0000313" key="2">
    <source>
        <dbReference type="Proteomes" id="UP000237000"/>
    </source>
</evidence>
<name>A0A2P5FYU7_TREOI</name>
<dbReference type="AlphaFoldDB" id="A0A2P5FYU7"/>
<accession>A0A2P5FYU7</accession>
<evidence type="ECO:0000313" key="1">
    <source>
        <dbReference type="EMBL" id="POO02937.1"/>
    </source>
</evidence>
<gene>
    <name evidence="1" type="ORF">TorRG33x02_009980</name>
</gene>
<dbReference type="EMBL" id="JXTC01000003">
    <property type="protein sequence ID" value="POO02937.1"/>
    <property type="molecule type" value="Genomic_DNA"/>
</dbReference>
<comment type="caution">
    <text evidence="1">The sequence shown here is derived from an EMBL/GenBank/DDBJ whole genome shotgun (WGS) entry which is preliminary data.</text>
</comment>
<dbReference type="Proteomes" id="UP000237000">
    <property type="component" value="Unassembled WGS sequence"/>
</dbReference>
<proteinExistence type="predicted"/>
<dbReference type="InParanoid" id="A0A2P5FYU7"/>
<dbReference type="OrthoDB" id="1623166at2759"/>
<organism evidence="1 2">
    <name type="scientific">Trema orientale</name>
    <name type="common">Charcoal tree</name>
    <name type="synonym">Celtis orientalis</name>
    <dbReference type="NCBI Taxonomy" id="63057"/>
    <lineage>
        <taxon>Eukaryota</taxon>
        <taxon>Viridiplantae</taxon>
        <taxon>Streptophyta</taxon>
        <taxon>Embryophyta</taxon>
        <taxon>Tracheophyta</taxon>
        <taxon>Spermatophyta</taxon>
        <taxon>Magnoliopsida</taxon>
        <taxon>eudicotyledons</taxon>
        <taxon>Gunneridae</taxon>
        <taxon>Pentapetalae</taxon>
        <taxon>rosids</taxon>
        <taxon>fabids</taxon>
        <taxon>Rosales</taxon>
        <taxon>Cannabaceae</taxon>
        <taxon>Trema</taxon>
    </lineage>
</organism>
<dbReference type="STRING" id="63057.A0A2P5FYU7"/>
<keyword evidence="2" id="KW-1185">Reference proteome</keyword>
<sequence>MSPIERETYLDQLSLRYEKEWKPSELASIYIFASTADSVKEPLLITVNTVPSSSL</sequence>
<reference evidence="2" key="1">
    <citation type="submission" date="2016-06" db="EMBL/GenBank/DDBJ databases">
        <title>Parallel loss of symbiosis genes in relatives of nitrogen-fixing non-legume Parasponia.</title>
        <authorList>
            <person name="Van Velzen R."/>
            <person name="Holmer R."/>
            <person name="Bu F."/>
            <person name="Rutten L."/>
            <person name="Van Zeijl A."/>
            <person name="Liu W."/>
            <person name="Santuari L."/>
            <person name="Cao Q."/>
            <person name="Sharma T."/>
            <person name="Shen D."/>
            <person name="Roswanjaya Y."/>
            <person name="Wardhani T."/>
            <person name="Kalhor M.S."/>
            <person name="Jansen J."/>
            <person name="Van den Hoogen J."/>
            <person name="Gungor B."/>
            <person name="Hartog M."/>
            <person name="Hontelez J."/>
            <person name="Verver J."/>
            <person name="Yang W.-C."/>
            <person name="Schijlen E."/>
            <person name="Repin R."/>
            <person name="Schilthuizen M."/>
            <person name="Schranz E."/>
            <person name="Heidstra R."/>
            <person name="Miyata K."/>
            <person name="Fedorova E."/>
            <person name="Kohlen W."/>
            <person name="Bisseling T."/>
            <person name="Smit S."/>
            <person name="Geurts R."/>
        </authorList>
    </citation>
    <scope>NUCLEOTIDE SEQUENCE [LARGE SCALE GENOMIC DNA]</scope>
    <source>
        <strain evidence="2">cv. RG33-2</strain>
    </source>
</reference>